<dbReference type="OrthoDB" id="2244820at2759"/>
<keyword evidence="2" id="KW-1185">Reference proteome</keyword>
<reference evidence="1" key="1">
    <citation type="submission" date="2020-12" db="EMBL/GenBank/DDBJ databases">
        <title>Metabolic potential, ecology and presence of endohyphal bacteria is reflected in genomic diversity of Mucoromycotina.</title>
        <authorList>
            <person name="Muszewska A."/>
            <person name="Okrasinska A."/>
            <person name="Steczkiewicz K."/>
            <person name="Drgas O."/>
            <person name="Orlowska M."/>
            <person name="Perlinska-Lenart U."/>
            <person name="Aleksandrzak-Piekarczyk T."/>
            <person name="Szatraj K."/>
            <person name="Zielenkiewicz U."/>
            <person name="Pilsyk S."/>
            <person name="Malc E."/>
            <person name="Mieczkowski P."/>
            <person name="Kruszewska J.S."/>
            <person name="Biernat P."/>
            <person name="Pawlowska J."/>
        </authorList>
    </citation>
    <scope>NUCLEOTIDE SEQUENCE</scope>
    <source>
        <strain evidence="1">CBS 226.32</strain>
    </source>
</reference>
<accession>A0A8H7UKN3</accession>
<evidence type="ECO:0000313" key="2">
    <source>
        <dbReference type="Proteomes" id="UP000650833"/>
    </source>
</evidence>
<proteinExistence type="predicted"/>
<name>A0A8H7UKN3_9FUNG</name>
<dbReference type="Proteomes" id="UP000650833">
    <property type="component" value="Unassembled WGS sequence"/>
</dbReference>
<dbReference type="EMBL" id="JAEPRC010001654">
    <property type="protein sequence ID" value="KAG2189531.1"/>
    <property type="molecule type" value="Genomic_DNA"/>
</dbReference>
<sequence>MYFVDSDAELRTLEVYVEADPNKGYHGRSLITQLSTFARPTSYVYNNMNGLARGVSSELFEMFTVDLLSSNNKLYYTYPNGDFEVENYPFFISKSKLKEIGEGVEKTRQYIPAAFDGSFQNIIHKMRGTRAVDYLDIALYIIPTLFVPELQDPQAKKKKKAILKLVRVAYGTRIQERCIGKFSSVITGKVRTNVQASNLIETVAIGNRLKRTFNANDFLQGIRPNSYSEDSYINHPNNLTRAQLWEPIEEINLSASNLSDRFQNVPI</sequence>
<dbReference type="AlphaFoldDB" id="A0A8H7UKN3"/>
<gene>
    <name evidence="1" type="ORF">INT46_005349</name>
</gene>
<organism evidence="1 2">
    <name type="scientific">Mucor plumbeus</name>
    <dbReference type="NCBI Taxonomy" id="97098"/>
    <lineage>
        <taxon>Eukaryota</taxon>
        <taxon>Fungi</taxon>
        <taxon>Fungi incertae sedis</taxon>
        <taxon>Mucoromycota</taxon>
        <taxon>Mucoromycotina</taxon>
        <taxon>Mucoromycetes</taxon>
        <taxon>Mucorales</taxon>
        <taxon>Mucorineae</taxon>
        <taxon>Mucoraceae</taxon>
        <taxon>Mucor</taxon>
    </lineage>
</organism>
<feature type="non-terminal residue" evidence="1">
    <location>
        <position position="1"/>
    </location>
</feature>
<protein>
    <submittedName>
        <fullName evidence="1">Uncharacterized protein</fullName>
    </submittedName>
</protein>
<evidence type="ECO:0000313" key="1">
    <source>
        <dbReference type="EMBL" id="KAG2189531.1"/>
    </source>
</evidence>
<comment type="caution">
    <text evidence="1">The sequence shown here is derived from an EMBL/GenBank/DDBJ whole genome shotgun (WGS) entry which is preliminary data.</text>
</comment>